<comment type="similarity">
    <text evidence="1">Belongs to the bacterial solute-binding protein 3 family.</text>
</comment>
<name>A0A7L5BWH5_9RHOB</name>
<dbReference type="SMART" id="SM00062">
    <property type="entry name" value="PBPb"/>
    <property type="match status" value="1"/>
</dbReference>
<protein>
    <submittedName>
        <fullName evidence="6">Transporter substrate-binding domain-containing protein</fullName>
    </submittedName>
</protein>
<reference evidence="6 7" key="1">
    <citation type="submission" date="2020-02" db="EMBL/GenBank/DDBJ databases">
        <title>complete genome sequence of Rhodobacteraceae bacterium.</title>
        <authorList>
            <person name="Park J."/>
            <person name="Kim Y.-S."/>
            <person name="Kim K.-H."/>
        </authorList>
    </citation>
    <scope>NUCLEOTIDE SEQUENCE [LARGE SCALE GENOMIC DNA]</scope>
    <source>
        <strain evidence="6 7">RR4-56</strain>
    </source>
</reference>
<evidence type="ECO:0000259" key="5">
    <source>
        <dbReference type="SMART" id="SM00062"/>
    </source>
</evidence>
<evidence type="ECO:0000256" key="1">
    <source>
        <dbReference type="ARBA" id="ARBA00010333"/>
    </source>
</evidence>
<organism evidence="6 7">
    <name type="scientific">Pikeienuella piscinae</name>
    <dbReference type="NCBI Taxonomy" id="2748098"/>
    <lineage>
        <taxon>Bacteria</taxon>
        <taxon>Pseudomonadati</taxon>
        <taxon>Pseudomonadota</taxon>
        <taxon>Alphaproteobacteria</taxon>
        <taxon>Rhodobacterales</taxon>
        <taxon>Paracoccaceae</taxon>
        <taxon>Pikeienuella</taxon>
    </lineage>
</organism>
<dbReference type="GO" id="GO:0030288">
    <property type="term" value="C:outer membrane-bounded periplasmic space"/>
    <property type="evidence" value="ECO:0007669"/>
    <property type="project" value="TreeGrafter"/>
</dbReference>
<dbReference type="InterPro" id="IPR001638">
    <property type="entry name" value="Solute-binding_3/MltF_N"/>
</dbReference>
<accession>A0A7L5BWH5</accession>
<dbReference type="Proteomes" id="UP000503336">
    <property type="component" value="Chromosome"/>
</dbReference>
<dbReference type="PANTHER" id="PTHR30085:SF6">
    <property type="entry name" value="ABC TRANSPORTER GLUTAMINE-BINDING PROTEIN GLNH"/>
    <property type="match status" value="1"/>
</dbReference>
<keyword evidence="7" id="KW-1185">Reference proteome</keyword>
<dbReference type="GO" id="GO:0006865">
    <property type="term" value="P:amino acid transport"/>
    <property type="evidence" value="ECO:0007669"/>
    <property type="project" value="TreeGrafter"/>
</dbReference>
<feature type="signal peptide" evidence="4">
    <location>
        <begin position="1"/>
        <end position="31"/>
    </location>
</feature>
<dbReference type="EMBL" id="CP049056">
    <property type="protein sequence ID" value="QIE56072.1"/>
    <property type="molecule type" value="Genomic_DNA"/>
</dbReference>
<dbReference type="Gene3D" id="3.40.190.10">
    <property type="entry name" value="Periplasmic binding protein-like II"/>
    <property type="match status" value="2"/>
</dbReference>
<dbReference type="InterPro" id="IPR051455">
    <property type="entry name" value="Bact_solute-bind_prot3"/>
</dbReference>
<feature type="chain" id="PRO_5029467633" evidence="4">
    <location>
        <begin position="32"/>
        <end position="322"/>
    </location>
</feature>
<sequence length="322" mass="34863">MALRSPHRLRRLTGAALGLSLCALSAGGATAQEVCGEEAAPDVLRIGVRSDARPFSYRAQDGGAARFAGYTVGLCAEFAEALRSTDGTRACFREVDPQTRFRALDADAPADLAIDMLCGATTATLEVRRRFETSLYTFLTATTYLHKPSADLSGGAVVGVRKGTTSDENDKAWRPTIRYLETAFPGVALTHRPMESHDQAARALASGDIDIYVADRPILTAILEKLAAEDGFRIDDGVIVVQPYAVVFPKRADANGPRSDLAFRFNRFLIERKFAPEHFAAFRKSLVELFGADLDVGFLRIARIQGAIPIGELAEAETAPRN</sequence>
<dbReference type="AlphaFoldDB" id="A0A7L5BWH5"/>
<dbReference type="KEGG" id="hdh:G5B40_11770"/>
<dbReference type="RefSeq" id="WP_165098817.1">
    <property type="nucleotide sequence ID" value="NZ_CP049056.1"/>
</dbReference>
<evidence type="ECO:0000313" key="7">
    <source>
        <dbReference type="Proteomes" id="UP000503336"/>
    </source>
</evidence>
<proteinExistence type="inferred from homology"/>
<keyword evidence="2" id="KW-0813">Transport</keyword>
<evidence type="ECO:0000256" key="2">
    <source>
        <dbReference type="ARBA" id="ARBA00022448"/>
    </source>
</evidence>
<dbReference type="PANTHER" id="PTHR30085">
    <property type="entry name" value="AMINO ACID ABC TRANSPORTER PERMEASE"/>
    <property type="match status" value="1"/>
</dbReference>
<gene>
    <name evidence="6" type="ORF">G5B40_11770</name>
</gene>
<evidence type="ECO:0000256" key="3">
    <source>
        <dbReference type="ARBA" id="ARBA00022729"/>
    </source>
</evidence>
<keyword evidence="3 4" id="KW-0732">Signal</keyword>
<feature type="domain" description="Solute-binding protein family 3/N-terminal" evidence="5">
    <location>
        <begin position="43"/>
        <end position="278"/>
    </location>
</feature>
<evidence type="ECO:0000313" key="6">
    <source>
        <dbReference type="EMBL" id="QIE56072.1"/>
    </source>
</evidence>
<evidence type="ECO:0000256" key="4">
    <source>
        <dbReference type="SAM" id="SignalP"/>
    </source>
</evidence>
<dbReference type="SUPFAM" id="SSF53850">
    <property type="entry name" value="Periplasmic binding protein-like II"/>
    <property type="match status" value="1"/>
</dbReference>
<dbReference type="GO" id="GO:0005576">
    <property type="term" value="C:extracellular region"/>
    <property type="evidence" value="ECO:0007669"/>
    <property type="project" value="TreeGrafter"/>
</dbReference>